<feature type="chain" id="PRO_5004599455" evidence="1">
    <location>
        <begin position="23"/>
        <end position="83"/>
    </location>
</feature>
<reference evidence="2" key="1">
    <citation type="submission" date="2011-10" db="EMBL/GenBank/DDBJ databases">
        <title>The Genome Sequence of Oxalobacter formigenes HOxBLS.</title>
        <authorList>
            <consortium name="The Broad Institute Genome Sequencing Platform"/>
            <person name="Earl A."/>
            <person name="Ward D."/>
            <person name="Feldgarden M."/>
            <person name="Gevers D."/>
            <person name="Allison M.J."/>
            <person name="Humphrey S."/>
            <person name="Young S.K."/>
            <person name="Zeng Q."/>
            <person name="Gargeya S."/>
            <person name="Fitzgerald M."/>
            <person name="Haas B."/>
            <person name="Abouelleil A."/>
            <person name="Alvarado L."/>
            <person name="Arachchi H.M."/>
            <person name="Berlin A."/>
            <person name="Brown A."/>
            <person name="Chapman S.B."/>
            <person name="Chen Z."/>
            <person name="Dunbar C."/>
            <person name="Freedman E."/>
            <person name="Gearin G."/>
            <person name="Goldberg J."/>
            <person name="Griggs A."/>
            <person name="Gujja S."/>
            <person name="Heiman D."/>
            <person name="Howarth C."/>
            <person name="Larson L."/>
            <person name="Lui A."/>
            <person name="MacDonald P.J.P."/>
            <person name="Montmayeur A."/>
            <person name="Murphy C."/>
            <person name="Neiman D."/>
            <person name="Pearson M."/>
            <person name="Priest M."/>
            <person name="Roberts A."/>
            <person name="Saif S."/>
            <person name="Shea T."/>
            <person name="Shenoy N."/>
            <person name="Sisk P."/>
            <person name="Stolte C."/>
            <person name="Sykes S."/>
            <person name="Wortman J."/>
            <person name="Nusbaum C."/>
            <person name="Birren B."/>
        </authorList>
    </citation>
    <scope>NUCLEOTIDE SEQUENCE [LARGE SCALE GENOMIC DNA]</scope>
    <source>
        <strain evidence="2">HOxBLS</strain>
    </source>
</reference>
<dbReference type="AlphaFoldDB" id="T5LST8"/>
<sequence length="83" mass="9066">MRKRTILSLLIAVLIAAGCASSKMQYVQQTPPLDSSLTADCPQLPEPPEGDYDELTAWMVDVIGMYGDCAARHRATVRAWGTL</sequence>
<protein>
    <submittedName>
        <fullName evidence="2">Uncharacterized protein</fullName>
    </submittedName>
</protein>
<dbReference type="InterPro" id="IPR058979">
    <property type="entry name" value="LysC-like"/>
</dbReference>
<comment type="caution">
    <text evidence="2">The sequence shown here is derived from an EMBL/GenBank/DDBJ whole genome shotgun (WGS) entry which is preliminary data.</text>
</comment>
<accession>T5LST8</accession>
<organism evidence="2 3">
    <name type="scientific">Oxalobacter paraformigenes</name>
    <dbReference type="NCBI Taxonomy" id="556268"/>
    <lineage>
        <taxon>Bacteria</taxon>
        <taxon>Pseudomonadati</taxon>
        <taxon>Pseudomonadota</taxon>
        <taxon>Betaproteobacteria</taxon>
        <taxon>Burkholderiales</taxon>
        <taxon>Oxalobacteraceae</taxon>
        <taxon>Oxalobacter</taxon>
    </lineage>
</organism>
<feature type="signal peptide" evidence="1">
    <location>
        <begin position="1"/>
        <end position="22"/>
    </location>
</feature>
<keyword evidence="3" id="KW-1185">Reference proteome</keyword>
<dbReference type="HOGENOM" id="CLU_2539349_0_0_4"/>
<evidence type="ECO:0000313" key="2">
    <source>
        <dbReference type="EMBL" id="EQM95119.1"/>
    </source>
</evidence>
<evidence type="ECO:0000313" key="3">
    <source>
        <dbReference type="Proteomes" id="UP000003973"/>
    </source>
</evidence>
<keyword evidence="1" id="KW-0732">Signal</keyword>
<proteinExistence type="predicted"/>
<dbReference type="Pfam" id="PF23793">
    <property type="entry name" value="LysC"/>
    <property type="match status" value="1"/>
</dbReference>
<gene>
    <name evidence="2" type="ORF">OFAG_02343</name>
</gene>
<dbReference type="EMBL" id="ACDP02000029">
    <property type="protein sequence ID" value="EQM95119.1"/>
    <property type="molecule type" value="Genomic_DNA"/>
</dbReference>
<dbReference type="PROSITE" id="PS51257">
    <property type="entry name" value="PROKAR_LIPOPROTEIN"/>
    <property type="match status" value="1"/>
</dbReference>
<name>T5LST8_9BURK</name>
<dbReference type="Proteomes" id="UP000003973">
    <property type="component" value="Unassembled WGS sequence"/>
</dbReference>
<evidence type="ECO:0000256" key="1">
    <source>
        <dbReference type="SAM" id="SignalP"/>
    </source>
</evidence>